<evidence type="ECO:0000313" key="3">
    <source>
        <dbReference type="EMBL" id="ANX04120.1"/>
    </source>
</evidence>
<evidence type="ECO:0000256" key="1">
    <source>
        <dbReference type="ARBA" id="ARBA00022801"/>
    </source>
</evidence>
<evidence type="ECO:0000259" key="2">
    <source>
        <dbReference type="Pfam" id="PF03061"/>
    </source>
</evidence>
<dbReference type="NCBIfam" id="TIGR00369">
    <property type="entry name" value="unchar_dom_1"/>
    <property type="match status" value="1"/>
</dbReference>
<accession>A0A1B1YTC6</accession>
<dbReference type="InParanoid" id="A0A1B1YTC6"/>
<name>A0A1B1YTC6_9GAMM</name>
<dbReference type="KEGG" id="gbi:PG2T_07965"/>
<proteinExistence type="predicted"/>
<gene>
    <name evidence="3" type="ORF">PG2T_07965</name>
</gene>
<dbReference type="SUPFAM" id="SSF54637">
    <property type="entry name" value="Thioesterase/thiol ester dehydrase-isomerase"/>
    <property type="match status" value="1"/>
</dbReference>
<dbReference type="CDD" id="cd03443">
    <property type="entry name" value="PaaI_thioesterase"/>
    <property type="match status" value="1"/>
</dbReference>
<organism evidence="3 4">
    <name type="scientific">Immundisolibacter cernigliae</name>
    <dbReference type="NCBI Taxonomy" id="1810504"/>
    <lineage>
        <taxon>Bacteria</taxon>
        <taxon>Pseudomonadati</taxon>
        <taxon>Pseudomonadota</taxon>
        <taxon>Gammaproteobacteria</taxon>
        <taxon>Immundisolibacterales</taxon>
        <taxon>Immundisolibacteraceae</taxon>
        <taxon>Immundisolibacter</taxon>
    </lineage>
</organism>
<dbReference type="STRING" id="1810504.PG2T_07965"/>
<evidence type="ECO:0000313" key="4">
    <source>
        <dbReference type="Proteomes" id="UP000092952"/>
    </source>
</evidence>
<dbReference type="AlphaFoldDB" id="A0A1B1YTC6"/>
<dbReference type="InterPro" id="IPR006683">
    <property type="entry name" value="Thioestr_dom"/>
</dbReference>
<dbReference type="EMBL" id="CP014671">
    <property type="protein sequence ID" value="ANX04120.1"/>
    <property type="molecule type" value="Genomic_DNA"/>
</dbReference>
<protein>
    <recommendedName>
        <fullName evidence="2">Thioesterase domain-containing protein</fullName>
    </recommendedName>
</protein>
<dbReference type="InterPro" id="IPR029069">
    <property type="entry name" value="HotDog_dom_sf"/>
</dbReference>
<dbReference type="Gene3D" id="3.10.129.10">
    <property type="entry name" value="Hotdog Thioesterase"/>
    <property type="match status" value="1"/>
</dbReference>
<dbReference type="GO" id="GO:0016289">
    <property type="term" value="F:acyl-CoA hydrolase activity"/>
    <property type="evidence" value="ECO:0007669"/>
    <property type="project" value="UniProtKB-ARBA"/>
</dbReference>
<dbReference type="RefSeq" id="WP_068804029.1">
    <property type="nucleotide sequence ID" value="NZ_CP014671.1"/>
</dbReference>
<dbReference type="InterPro" id="IPR003736">
    <property type="entry name" value="PAAI_dom"/>
</dbReference>
<feature type="domain" description="Thioesterase" evidence="2">
    <location>
        <begin position="46"/>
        <end position="115"/>
    </location>
</feature>
<keyword evidence="1" id="KW-0378">Hydrolase</keyword>
<dbReference type="Proteomes" id="UP000092952">
    <property type="component" value="Chromosome"/>
</dbReference>
<dbReference type="FunCoup" id="A0A1B1YTC6">
    <property type="interactions" value="7"/>
</dbReference>
<dbReference type="Pfam" id="PF03061">
    <property type="entry name" value="4HBT"/>
    <property type="match status" value="1"/>
</dbReference>
<reference evidence="4" key="1">
    <citation type="submission" date="2016-03" db="EMBL/GenBank/DDBJ databases">
        <title>Complete genome sequence of Solimmundus cernigliae, representing a novel lineage of polycyclic aromatic hydrocarbon degraders within the Gammaproteobacteria.</title>
        <authorList>
            <person name="Singleton D.R."/>
            <person name="Dickey A.N."/>
            <person name="Scholl E.H."/>
            <person name="Wright F.A."/>
            <person name="Aitken M.D."/>
        </authorList>
    </citation>
    <scope>NUCLEOTIDE SEQUENCE [LARGE SCALE GENOMIC DNA]</scope>
    <source>
        <strain evidence="4">TR3.2</strain>
    </source>
</reference>
<dbReference type="OrthoDB" id="9813158at2"/>
<sequence>MSEPVVAAVDVLAALPYAAYLGLEWFADDVLRLPFRGDLVGNYRIGALHGGVVAAALECAARGLLLEQGASAATTVDFTVDYLRPALSRDLYLRATAVRIGRAVATVRVEAWQADAARPVAAGHGNFQLIAE</sequence>
<keyword evidence="4" id="KW-1185">Reference proteome</keyword>